<dbReference type="PANTHER" id="PTHR47892">
    <property type="entry name" value="UNIVERSAL STRESS PROTEIN E"/>
    <property type="match status" value="1"/>
</dbReference>
<accession>B8KYH2</accession>
<dbReference type="PRINTS" id="PR01438">
    <property type="entry name" value="UNVRSLSTRESS"/>
</dbReference>
<dbReference type="eggNOG" id="COG0589">
    <property type="taxonomic scope" value="Bacteria"/>
</dbReference>
<evidence type="ECO:0000313" key="7">
    <source>
        <dbReference type="EMBL" id="EED34966.1"/>
    </source>
</evidence>
<sequence length="145" mass="15517">MSYKTILVAVDLGETSADVVRKASAMATTYGAQLHVLHAVEPLSITYGGDIPMDFSSIQDEIYQQADEQLDRFCAELGITEAQRHLVVGRPENEIPETAKALEADLIVVGSHARFGLAVLLGSTADGVLHGAACDVLAIRVKRPD</sequence>
<dbReference type="EMBL" id="DS999411">
    <property type="protein sequence ID" value="EED34966.1"/>
    <property type="molecule type" value="Genomic_DNA"/>
</dbReference>
<keyword evidence="3 5" id="KW-0963">Cytoplasm</keyword>
<comment type="function">
    <text evidence="4">Required for resistance to DNA-damaging agents.</text>
</comment>
<dbReference type="Pfam" id="PF00582">
    <property type="entry name" value="Usp"/>
    <property type="match status" value="1"/>
</dbReference>
<evidence type="ECO:0000256" key="5">
    <source>
        <dbReference type="PIRNR" id="PIRNR006276"/>
    </source>
</evidence>
<keyword evidence="8" id="KW-1185">Reference proteome</keyword>
<evidence type="ECO:0000256" key="1">
    <source>
        <dbReference type="ARBA" id="ARBA00004496"/>
    </source>
</evidence>
<organism evidence="7 8">
    <name type="scientific">Luminiphilus syltensis NOR5-1B</name>
    <dbReference type="NCBI Taxonomy" id="565045"/>
    <lineage>
        <taxon>Bacteria</taxon>
        <taxon>Pseudomonadati</taxon>
        <taxon>Pseudomonadota</taxon>
        <taxon>Gammaproteobacteria</taxon>
        <taxon>Cellvibrionales</taxon>
        <taxon>Halieaceae</taxon>
        <taxon>Luminiphilus</taxon>
    </lineage>
</organism>
<dbReference type="SUPFAM" id="SSF52402">
    <property type="entry name" value="Adenine nucleotide alpha hydrolases-like"/>
    <property type="match status" value="1"/>
</dbReference>
<evidence type="ECO:0000313" key="8">
    <source>
        <dbReference type="Proteomes" id="UP000004699"/>
    </source>
</evidence>
<dbReference type="HOGENOM" id="CLU_049301_11_3_6"/>
<dbReference type="InterPro" id="IPR014729">
    <property type="entry name" value="Rossmann-like_a/b/a_fold"/>
</dbReference>
<dbReference type="AlphaFoldDB" id="B8KYH2"/>
<dbReference type="InterPro" id="IPR006015">
    <property type="entry name" value="Universal_stress_UspA"/>
</dbReference>
<gene>
    <name evidence="7" type="ORF">NOR51B_906</name>
</gene>
<dbReference type="Gene3D" id="3.40.50.620">
    <property type="entry name" value="HUPs"/>
    <property type="match status" value="1"/>
</dbReference>
<evidence type="ECO:0000256" key="4">
    <source>
        <dbReference type="ARBA" id="ARBA00037131"/>
    </source>
</evidence>
<protein>
    <recommendedName>
        <fullName evidence="5">Universal stress protein</fullName>
    </recommendedName>
</protein>
<dbReference type="PANTHER" id="PTHR47892:SF1">
    <property type="entry name" value="UNIVERSAL STRESS PROTEIN E"/>
    <property type="match status" value="1"/>
</dbReference>
<dbReference type="PIRSF" id="PIRSF006276">
    <property type="entry name" value="UspA"/>
    <property type="match status" value="1"/>
</dbReference>
<dbReference type="Proteomes" id="UP000004699">
    <property type="component" value="Unassembled WGS sequence"/>
</dbReference>
<evidence type="ECO:0000259" key="6">
    <source>
        <dbReference type="Pfam" id="PF00582"/>
    </source>
</evidence>
<dbReference type="GO" id="GO:0005737">
    <property type="term" value="C:cytoplasm"/>
    <property type="evidence" value="ECO:0007669"/>
    <property type="project" value="UniProtKB-SubCell"/>
</dbReference>
<evidence type="ECO:0000256" key="2">
    <source>
        <dbReference type="ARBA" id="ARBA00008791"/>
    </source>
</evidence>
<name>B8KYH2_9GAMM</name>
<dbReference type="STRING" id="565045.NOR51B_906"/>
<evidence type="ECO:0000256" key="3">
    <source>
        <dbReference type="ARBA" id="ARBA00022490"/>
    </source>
</evidence>
<dbReference type="OrthoDB" id="9792500at2"/>
<feature type="domain" description="UspA" evidence="6">
    <location>
        <begin position="3"/>
        <end position="140"/>
    </location>
</feature>
<comment type="subcellular location">
    <subcellularLocation>
        <location evidence="1 5">Cytoplasm</location>
    </subcellularLocation>
</comment>
<comment type="similarity">
    <text evidence="2 5">Belongs to the universal stress protein A family.</text>
</comment>
<reference evidence="8" key="1">
    <citation type="journal article" date="2013" name="BMC Microbiol.">
        <title>Taxonomy and evolution of bacteriochlorophyll a-containing members of the OM60/NOR5 clade of marine gammaproteobacteria: description of Luminiphilus syltensis gen. nov., sp. nov., reclassification of Haliea rubra as Pseudohaliea rubra gen. nov., comb. nov., and emendation of Chromatocurvus halotolerans.</title>
        <authorList>
            <person name="Spring S."/>
            <person name="Riedel T."/>
            <person name="Sproer C."/>
            <person name="Yan S."/>
            <person name="Harder J."/>
            <person name="Fuchs B.M."/>
        </authorList>
    </citation>
    <scope>NUCLEOTIDE SEQUENCE [LARGE SCALE GENOMIC DNA]</scope>
    <source>
        <strain evidence="8">NOR51-B</strain>
    </source>
</reference>
<dbReference type="InterPro" id="IPR006016">
    <property type="entry name" value="UspA"/>
</dbReference>
<proteinExistence type="inferred from homology"/>
<dbReference type="RefSeq" id="WP_009019713.1">
    <property type="nucleotide sequence ID" value="NZ_DS999411.1"/>
</dbReference>